<dbReference type="InterPro" id="IPR038731">
    <property type="entry name" value="RgtA/B/C-like"/>
</dbReference>
<feature type="transmembrane region" description="Helical" evidence="1">
    <location>
        <begin position="785"/>
        <end position="804"/>
    </location>
</feature>
<dbReference type="EMBL" id="VIGC01000046">
    <property type="protein sequence ID" value="TQE93200.1"/>
    <property type="molecule type" value="Genomic_DNA"/>
</dbReference>
<feature type="transmembrane region" description="Helical" evidence="1">
    <location>
        <begin position="810"/>
        <end position="829"/>
    </location>
</feature>
<feature type="transmembrane region" description="Helical" evidence="1">
    <location>
        <begin position="841"/>
        <end position="861"/>
    </location>
</feature>
<dbReference type="NCBIfam" id="TIGR03662">
    <property type="entry name" value="Chlor_Arch_YYY"/>
    <property type="match status" value="1"/>
</dbReference>
<feature type="transmembrane region" description="Helical" evidence="1">
    <location>
        <begin position="131"/>
        <end position="154"/>
    </location>
</feature>
<feature type="transmembrane region" description="Helical" evidence="1">
    <location>
        <begin position="900"/>
        <end position="919"/>
    </location>
</feature>
<comment type="caution">
    <text evidence="3">The sequence shown here is derived from an EMBL/GenBank/DDBJ whole genome shotgun (WGS) entry which is preliminary data.</text>
</comment>
<feature type="transmembrane region" description="Helical" evidence="1">
    <location>
        <begin position="1143"/>
        <end position="1163"/>
    </location>
</feature>
<dbReference type="InterPro" id="IPR018746">
    <property type="entry name" value="DUF2298"/>
</dbReference>
<feature type="transmembrane region" description="Helical" evidence="1">
    <location>
        <begin position="928"/>
        <end position="950"/>
    </location>
</feature>
<feature type="transmembrane region" description="Helical" evidence="1">
    <location>
        <begin position="1118"/>
        <end position="1136"/>
    </location>
</feature>
<feature type="transmembrane region" description="Helical" evidence="1">
    <location>
        <begin position="1362"/>
        <end position="1382"/>
    </location>
</feature>
<feature type="domain" description="Glycosyltransferase RgtA/B/C/D-like" evidence="2">
    <location>
        <begin position="134"/>
        <end position="236"/>
    </location>
</feature>
<proteinExistence type="predicted"/>
<feature type="transmembrane region" description="Helical" evidence="1">
    <location>
        <begin position="420"/>
        <end position="439"/>
    </location>
</feature>
<sequence length="1608" mass="179198">MHPLTSRFGRWPASLFLALILVAGFTLRTWNVNFDQGIGAHPDERSTTCTYAPAMHLPQSWDEFWDPRRSPLNPLWDPVQQQVRKFTYGHFPLYLGVAMGHLLHELAPVAARLPVPQEKVDLMFRANQPCGGVAVAGRLTIALLDTWTIFLLYLLGRRLFSTGTGLLAAAFYAFTAQAIQLSHFFAMDPASTTFTVLAVLGGVAAIQERTWRAMVLTGVAAGLAIASKFSALPVLLVPVVAGLLQLWEPFQAQAAPGAPEGWGRAQFRALLGIPLALAVAGLTFFVTSPYAVLDWRNFIQATLVEQGQMVRGLADFPFTRQYRNTTPYIYFIRQQVQWGMGWPLGLLALAGTLYFLAGFFRSLYRMASAWLVSRLHPRHGQSLPTGRTLSTQEMGLLVVWSWVLPYFGLTGAFLAKFNRYMSPVLPFMLLFGAGLVYVLGHRWPVDRAQDAASRPGAARLGRMAAALLAGVGLVGGLFWSLAYVNGVYNHEHTWITASRWIYQNVPRGSVILWEQWDDPLPKTIPGEPGMDMASTGLRNIDWGPYEEDTAEKYAILKQKLREADYVVYSSKRIYDSVDELPERYPMTNLYYQAMWDGRLGFELALDLTSPPRLFGLVFEDRHADESWSLYDHPQVTIFRKVRNLSDAEFDAIFDHVWETAIPYYRGADSPLSPFLNLLGLGASPESANQGLVPKVLALLMGGETGATAPMPAARPSLMLPQPLSTLPVVDNYRWNRLASEEQVLGPWLAVAFWWAVLALLGWLAWPLAFYLFAPFRDRGYLFSRTLGWLLPAWFLWLLASHGLVYNTVRAAWGSVLLLGLVGGAAAWNQRQALARFVRERWPLLLLGEGLFAGAYLFFVLIRMANPDLWQPWFGGEKFMEFAFLNGILRSPTFPPVDPHFAGGYINYYYFGLYLAAYLIKLTGIYAEVAFNLVIPTLFALTVVNAFAVAYSAWGFARGGRPPASLRWQEGAAASLLAPLFIALLGNLDGFAQVLRRLADGSPVHFQSAFPGLETLVGALVGLVGVLRGTHSLGSYDFWAPSRVIPFTINEFPYWSFLFADLHPHLIGIPFAVLFLGLILLLLRLPELPLWRPAYGVRLLALFALMLGTLASVNLWELPTYLLLGVLALAVSQYRVWGRIRWGLTGALAVFYLAGAYLSFRPFFAHYVNVGASGIGLVRAGDDLGTWLLIWGFLGFVVVSWLFWRLCQPPAAPGLGLERLLGMVCRRYDRLPRLVYLHRLLVTRPTLGYLLGVNLLPATLVATVLTLAWGRTVLALCLALLGPAFLLLWQRARCRVGRGLQVPAVGQVAPRPGDLPAWGSAADAFVALLTVVGLAILAGTQVVYLKDFLQGGDWYRMNTLFKFFNQVWVLWGMAAAVAVPWLWRRNLPSWPARLVPLPFWWRGVFGLLLAASLTFLVLGTPARLAQRMVGWRPPFGTLNGMAYMQQGTYTWPDENHVIELRHDWDAIRWLLAHVRGNLVIVESSEVDYYRAGGTRVASMTGLSGLRGMHESEQRFDEPLGYRDGLHREFWQTSDLARLQAIIDELEIALIYVGPLERQQHPDAPARLEALAGQGRLQVLYQNEGVTIYAVPGALARTDRGVYVPVPRGG</sequence>
<feature type="transmembrane region" description="Helical" evidence="1">
    <location>
        <begin position="1272"/>
        <end position="1288"/>
    </location>
</feature>
<feature type="transmembrane region" description="Helical" evidence="1">
    <location>
        <begin position="1398"/>
        <end position="1417"/>
    </location>
</feature>
<evidence type="ECO:0000313" key="3">
    <source>
        <dbReference type="EMBL" id="TQE93200.1"/>
    </source>
</evidence>
<feature type="transmembrane region" description="Helical" evidence="1">
    <location>
        <begin position="12"/>
        <end position="30"/>
    </location>
</feature>
<feature type="transmembrane region" description="Helical" evidence="1">
    <location>
        <begin position="751"/>
        <end position="773"/>
    </location>
</feature>
<accession>A0A540V8U4</accession>
<feature type="transmembrane region" description="Helical" evidence="1">
    <location>
        <begin position="1183"/>
        <end position="1203"/>
    </location>
</feature>
<evidence type="ECO:0000259" key="2">
    <source>
        <dbReference type="Pfam" id="PF13231"/>
    </source>
</evidence>
<dbReference type="InParanoid" id="A0A540V8U4"/>
<feature type="transmembrane region" description="Helical" evidence="1">
    <location>
        <begin position="970"/>
        <end position="987"/>
    </location>
</feature>
<gene>
    <name evidence="3" type="ORF">FKZ61_22400</name>
</gene>
<keyword evidence="1" id="KW-0812">Transmembrane</keyword>
<dbReference type="PANTHER" id="PTHR10790">
    <property type="entry name" value="TPR-DOMAIN CONTAINING PROTEIN"/>
    <property type="match status" value="1"/>
</dbReference>
<dbReference type="Pfam" id="PF10060">
    <property type="entry name" value="DUF2298"/>
    <property type="match status" value="1"/>
</dbReference>
<dbReference type="Pfam" id="PF13231">
    <property type="entry name" value="PMT_2"/>
    <property type="match status" value="1"/>
</dbReference>
<feature type="transmembrane region" description="Helical" evidence="1">
    <location>
        <begin position="1008"/>
        <end position="1026"/>
    </location>
</feature>
<evidence type="ECO:0000313" key="4">
    <source>
        <dbReference type="Proteomes" id="UP000317371"/>
    </source>
</evidence>
<reference evidence="3 4" key="1">
    <citation type="submission" date="2019-06" db="EMBL/GenBank/DDBJ databases">
        <title>Genome sequence of Litorilinea aerophila BAA-2444.</title>
        <authorList>
            <person name="Maclea K.S."/>
            <person name="Maurais E.G."/>
            <person name="Iannazzi L.C."/>
        </authorList>
    </citation>
    <scope>NUCLEOTIDE SEQUENCE [LARGE SCALE GENOMIC DNA]</scope>
    <source>
        <strain evidence="3 4">ATCC BAA-2444</strain>
    </source>
</reference>
<feature type="transmembrane region" description="Helical" evidence="1">
    <location>
        <begin position="460"/>
        <end position="482"/>
    </location>
</feature>
<dbReference type="OrthoDB" id="134460at2"/>
<feature type="transmembrane region" description="Helical" evidence="1">
    <location>
        <begin position="267"/>
        <end position="286"/>
    </location>
</feature>
<dbReference type="RefSeq" id="WP_141612404.1">
    <property type="nucleotide sequence ID" value="NZ_VIGC02000046.1"/>
</dbReference>
<dbReference type="PANTHER" id="PTHR10790:SF51">
    <property type="entry name" value="TETRATRICOPEPTIDE REPEAT PROTEIN"/>
    <property type="match status" value="1"/>
</dbReference>
<feature type="transmembrane region" description="Helical" evidence="1">
    <location>
        <begin position="340"/>
        <end position="360"/>
    </location>
</feature>
<feature type="transmembrane region" description="Helical" evidence="1">
    <location>
        <begin position="394"/>
        <end position="414"/>
    </location>
</feature>
<feature type="transmembrane region" description="Helical" evidence="1">
    <location>
        <begin position="166"/>
        <end position="186"/>
    </location>
</feature>
<feature type="transmembrane region" description="Helical" evidence="1">
    <location>
        <begin position="1246"/>
        <end position="1266"/>
    </location>
</feature>
<dbReference type="Proteomes" id="UP000317371">
    <property type="component" value="Unassembled WGS sequence"/>
</dbReference>
<feature type="transmembrane region" description="Helical" evidence="1">
    <location>
        <begin position="1094"/>
        <end position="1112"/>
    </location>
</feature>
<protein>
    <submittedName>
        <fullName evidence="3">Phospholipid carrier-dependent glycosyltransferase</fullName>
    </submittedName>
</protein>
<dbReference type="GO" id="GO:0016740">
    <property type="term" value="F:transferase activity"/>
    <property type="evidence" value="ECO:0007669"/>
    <property type="project" value="UniProtKB-KW"/>
</dbReference>
<keyword evidence="3" id="KW-0808">Transferase</keyword>
<keyword evidence="4" id="KW-1185">Reference proteome</keyword>
<keyword evidence="1" id="KW-1133">Transmembrane helix</keyword>
<evidence type="ECO:0000256" key="1">
    <source>
        <dbReference type="SAM" id="Phobius"/>
    </source>
</evidence>
<feature type="transmembrane region" description="Helical" evidence="1">
    <location>
        <begin position="1061"/>
        <end position="1082"/>
    </location>
</feature>
<organism evidence="3 4">
    <name type="scientific">Litorilinea aerophila</name>
    <dbReference type="NCBI Taxonomy" id="1204385"/>
    <lineage>
        <taxon>Bacteria</taxon>
        <taxon>Bacillati</taxon>
        <taxon>Chloroflexota</taxon>
        <taxon>Caldilineae</taxon>
        <taxon>Caldilineales</taxon>
        <taxon>Caldilineaceae</taxon>
        <taxon>Litorilinea</taxon>
    </lineage>
</organism>
<keyword evidence="1" id="KW-0472">Membrane</keyword>
<name>A0A540V8U4_9CHLR</name>